<proteinExistence type="predicted"/>
<keyword evidence="1" id="KW-1133">Transmembrane helix</keyword>
<evidence type="ECO:0000313" key="4">
    <source>
        <dbReference type="Proteomes" id="UP001166304"/>
    </source>
</evidence>
<gene>
    <name evidence="3" type="ORF">KTS37_05680</name>
</gene>
<dbReference type="RefSeq" id="WP_162414892.1">
    <property type="nucleotide sequence ID" value="NZ_JAHQXE010000001.1"/>
</dbReference>
<dbReference type="AlphaFoldDB" id="A0AA41G0H7"/>
<comment type="caution">
    <text evidence="3">The sequence shown here is derived from an EMBL/GenBank/DDBJ whole genome shotgun (WGS) entry which is preliminary data.</text>
</comment>
<evidence type="ECO:0000259" key="2">
    <source>
        <dbReference type="Pfam" id="PF07790"/>
    </source>
</evidence>
<name>A0AA41G0H7_9EURY</name>
<dbReference type="Pfam" id="PF07790">
    <property type="entry name" value="Pilin_N"/>
    <property type="match status" value="1"/>
</dbReference>
<protein>
    <submittedName>
        <fullName evidence="3">Type IV pilin</fullName>
    </submittedName>
</protein>
<organism evidence="3 4">
    <name type="scientific">Haloarcula salina</name>
    <dbReference type="NCBI Taxonomy" id="1429914"/>
    <lineage>
        <taxon>Archaea</taxon>
        <taxon>Methanobacteriati</taxon>
        <taxon>Methanobacteriota</taxon>
        <taxon>Stenosarchaea group</taxon>
        <taxon>Halobacteria</taxon>
        <taxon>Halobacteriales</taxon>
        <taxon>Haloarculaceae</taxon>
        <taxon>Haloarcula</taxon>
    </lineage>
</organism>
<dbReference type="EMBL" id="JAHQXE010000001">
    <property type="protein sequence ID" value="MBV0901274.1"/>
    <property type="molecule type" value="Genomic_DNA"/>
</dbReference>
<evidence type="ECO:0000313" key="3">
    <source>
        <dbReference type="EMBL" id="MBV0901274.1"/>
    </source>
</evidence>
<accession>A0AA41G0H7</accession>
<keyword evidence="1" id="KW-0812">Transmembrane</keyword>
<keyword evidence="4" id="KW-1185">Reference proteome</keyword>
<sequence>MGRFSTDTAGMSENIGVAALIGLTLLVTAIVGLNVLVIDDDTGGPQANFTYDYVSQNELLIVTHQRGDEFPAGDLELEGPAATVTWAELANREPSAMIGPGDLAQLSSGNAYGSRVSARDTVTIYYNASGSQNRTQLDQWSGAN</sequence>
<feature type="transmembrane region" description="Helical" evidence="1">
    <location>
        <begin position="15"/>
        <end position="37"/>
    </location>
</feature>
<feature type="domain" description="Archaeal Type IV pilin N-terminal" evidence="2">
    <location>
        <begin position="10"/>
        <end position="77"/>
    </location>
</feature>
<reference evidence="3" key="1">
    <citation type="submission" date="2021-06" db="EMBL/GenBank/DDBJ databases">
        <title>New haloarchaea isolates fom saline soil.</title>
        <authorList>
            <person name="Duran-Viseras A."/>
            <person name="Sanchez-Porro C.S."/>
            <person name="Ventosa A."/>
        </authorList>
    </citation>
    <scope>NUCLEOTIDE SEQUENCE</scope>
    <source>
        <strain evidence="3">JCM 18369</strain>
    </source>
</reference>
<dbReference type="Proteomes" id="UP001166304">
    <property type="component" value="Unassembled WGS sequence"/>
</dbReference>
<dbReference type="InterPro" id="IPR012859">
    <property type="entry name" value="Pilin_N_archaeal"/>
</dbReference>
<keyword evidence="1" id="KW-0472">Membrane</keyword>
<evidence type="ECO:0000256" key="1">
    <source>
        <dbReference type="SAM" id="Phobius"/>
    </source>
</evidence>